<dbReference type="InterPro" id="IPR029058">
    <property type="entry name" value="AB_hydrolase_fold"/>
</dbReference>
<protein>
    <recommendedName>
        <fullName evidence="2">AB hydrolase-1 domain-containing protein</fullName>
    </recommendedName>
</protein>
<feature type="signal peptide" evidence="1">
    <location>
        <begin position="1"/>
        <end position="18"/>
    </location>
</feature>
<gene>
    <name evidence="3" type="ORF">Hsar01_03050</name>
</gene>
<reference evidence="3 4" key="1">
    <citation type="submission" date="2024-02" db="EMBL/GenBank/DDBJ databases">
        <title>Haloferula sargassicola NBRC 104335.</title>
        <authorList>
            <person name="Ichikawa N."/>
            <person name="Katano-Makiyama Y."/>
            <person name="Hidaka K."/>
        </authorList>
    </citation>
    <scope>NUCLEOTIDE SEQUENCE [LARGE SCALE GENOMIC DNA]</scope>
    <source>
        <strain evidence="3 4">NBRC 104335</strain>
    </source>
</reference>
<dbReference type="PANTHER" id="PTHR37946:SF1">
    <property type="entry name" value="SLL1969 PROTEIN"/>
    <property type="match status" value="1"/>
</dbReference>
<dbReference type="PANTHER" id="PTHR37946">
    <property type="entry name" value="SLL1969 PROTEIN"/>
    <property type="match status" value="1"/>
</dbReference>
<dbReference type="RefSeq" id="WP_353567920.1">
    <property type="nucleotide sequence ID" value="NZ_BAABRI010000017.1"/>
</dbReference>
<accession>A0ABP9UT00</accession>
<evidence type="ECO:0000313" key="4">
    <source>
        <dbReference type="Proteomes" id="UP001476282"/>
    </source>
</evidence>
<organism evidence="3 4">
    <name type="scientific">Haloferula sargassicola</name>
    <dbReference type="NCBI Taxonomy" id="490096"/>
    <lineage>
        <taxon>Bacteria</taxon>
        <taxon>Pseudomonadati</taxon>
        <taxon>Verrucomicrobiota</taxon>
        <taxon>Verrucomicrobiia</taxon>
        <taxon>Verrucomicrobiales</taxon>
        <taxon>Verrucomicrobiaceae</taxon>
        <taxon>Haloferula</taxon>
    </lineage>
</organism>
<feature type="chain" id="PRO_5045903692" description="AB hydrolase-1 domain-containing protein" evidence="1">
    <location>
        <begin position="19"/>
        <end position="233"/>
    </location>
</feature>
<sequence>MKLLLALLLMSLPSPARAADGVILLHGLCRTPASMRKMASSLAAAGYVVVNRGYPSRTATIEALSEATLGTALQDPRLAGCPRVHFVSHSLGGILIRDYFARHPGKLSGRVVMLGPPNQGSEVVDRLGEWRLFKKLNGPAGGMLGTRDDSAPNLLPAVDFELGVVAGDRSINWINSAMIAGPDDGKVSVKRTGVEGMKEQVVVHATHPYLMKNRKVIELTLRFLRSGSFGSEG</sequence>
<dbReference type="Proteomes" id="UP001476282">
    <property type="component" value="Unassembled WGS sequence"/>
</dbReference>
<name>A0ABP9UT00_9BACT</name>
<dbReference type="Pfam" id="PF12697">
    <property type="entry name" value="Abhydrolase_6"/>
    <property type="match status" value="1"/>
</dbReference>
<keyword evidence="1" id="KW-0732">Signal</keyword>
<dbReference type="EMBL" id="BAABRI010000017">
    <property type="protein sequence ID" value="GAA5483816.1"/>
    <property type="molecule type" value="Genomic_DNA"/>
</dbReference>
<evidence type="ECO:0000259" key="2">
    <source>
        <dbReference type="Pfam" id="PF12697"/>
    </source>
</evidence>
<dbReference type="InterPro" id="IPR000073">
    <property type="entry name" value="AB_hydrolase_1"/>
</dbReference>
<keyword evidence="4" id="KW-1185">Reference proteome</keyword>
<feature type="domain" description="AB hydrolase-1" evidence="2">
    <location>
        <begin position="22"/>
        <end position="139"/>
    </location>
</feature>
<evidence type="ECO:0000256" key="1">
    <source>
        <dbReference type="SAM" id="SignalP"/>
    </source>
</evidence>
<proteinExistence type="predicted"/>
<evidence type="ECO:0000313" key="3">
    <source>
        <dbReference type="EMBL" id="GAA5483816.1"/>
    </source>
</evidence>
<dbReference type="Gene3D" id="3.40.50.1820">
    <property type="entry name" value="alpha/beta hydrolase"/>
    <property type="match status" value="1"/>
</dbReference>
<dbReference type="SUPFAM" id="SSF53474">
    <property type="entry name" value="alpha/beta-Hydrolases"/>
    <property type="match status" value="1"/>
</dbReference>
<comment type="caution">
    <text evidence="3">The sequence shown here is derived from an EMBL/GenBank/DDBJ whole genome shotgun (WGS) entry which is preliminary data.</text>
</comment>